<dbReference type="Proteomes" id="UP001054945">
    <property type="component" value="Unassembled WGS sequence"/>
</dbReference>
<gene>
    <name evidence="2" type="ORF">CEXT_168221</name>
</gene>
<dbReference type="EMBL" id="BPLR01005800">
    <property type="protein sequence ID" value="GIY05082.1"/>
    <property type="molecule type" value="Genomic_DNA"/>
</dbReference>
<evidence type="ECO:0000313" key="3">
    <source>
        <dbReference type="Proteomes" id="UP001054945"/>
    </source>
</evidence>
<name>A0AAV4Q9T5_CAEEX</name>
<reference evidence="2 3" key="1">
    <citation type="submission" date="2021-06" db="EMBL/GenBank/DDBJ databases">
        <title>Caerostris extrusa draft genome.</title>
        <authorList>
            <person name="Kono N."/>
            <person name="Arakawa K."/>
        </authorList>
    </citation>
    <scope>NUCLEOTIDE SEQUENCE [LARGE SCALE GENOMIC DNA]</scope>
</reference>
<keyword evidence="3" id="KW-1185">Reference proteome</keyword>
<accession>A0AAV4Q9T5</accession>
<feature type="compositionally biased region" description="Polar residues" evidence="1">
    <location>
        <begin position="71"/>
        <end position="97"/>
    </location>
</feature>
<feature type="region of interest" description="Disordered" evidence="1">
    <location>
        <begin position="25"/>
        <end position="97"/>
    </location>
</feature>
<organism evidence="2 3">
    <name type="scientific">Caerostris extrusa</name>
    <name type="common">Bark spider</name>
    <name type="synonym">Caerostris bankana</name>
    <dbReference type="NCBI Taxonomy" id="172846"/>
    <lineage>
        <taxon>Eukaryota</taxon>
        <taxon>Metazoa</taxon>
        <taxon>Ecdysozoa</taxon>
        <taxon>Arthropoda</taxon>
        <taxon>Chelicerata</taxon>
        <taxon>Arachnida</taxon>
        <taxon>Araneae</taxon>
        <taxon>Araneomorphae</taxon>
        <taxon>Entelegynae</taxon>
        <taxon>Araneoidea</taxon>
        <taxon>Araneidae</taxon>
        <taxon>Caerostris</taxon>
    </lineage>
</organism>
<sequence>MFFLSPCYNVKETGSTLETWLDGLHTQNPKAGAPMEKPVSHRQPREVHSGLVSLGGGSERRTVGARLVTRGSGSTPAQSSLSSLGTFKNPSSQNSFR</sequence>
<proteinExistence type="predicted"/>
<comment type="caution">
    <text evidence="2">The sequence shown here is derived from an EMBL/GenBank/DDBJ whole genome shotgun (WGS) entry which is preliminary data.</text>
</comment>
<evidence type="ECO:0000256" key="1">
    <source>
        <dbReference type="SAM" id="MobiDB-lite"/>
    </source>
</evidence>
<evidence type="ECO:0000313" key="2">
    <source>
        <dbReference type="EMBL" id="GIY05082.1"/>
    </source>
</evidence>
<protein>
    <submittedName>
        <fullName evidence="2">Uncharacterized protein</fullName>
    </submittedName>
</protein>
<dbReference type="AlphaFoldDB" id="A0AAV4Q9T5"/>